<evidence type="ECO:0000313" key="3">
    <source>
        <dbReference type="Proteomes" id="UP000644660"/>
    </source>
</evidence>
<organism evidence="2 3">
    <name type="scientific">Maudiozyma barnettii</name>
    <dbReference type="NCBI Taxonomy" id="61262"/>
    <lineage>
        <taxon>Eukaryota</taxon>
        <taxon>Fungi</taxon>
        <taxon>Dikarya</taxon>
        <taxon>Ascomycota</taxon>
        <taxon>Saccharomycotina</taxon>
        <taxon>Saccharomycetes</taxon>
        <taxon>Saccharomycetales</taxon>
        <taxon>Saccharomycetaceae</taxon>
        <taxon>Maudiozyma</taxon>
    </lineage>
</organism>
<feature type="compositionally biased region" description="Polar residues" evidence="1">
    <location>
        <begin position="564"/>
        <end position="574"/>
    </location>
</feature>
<feature type="compositionally biased region" description="Low complexity" evidence="1">
    <location>
        <begin position="269"/>
        <end position="304"/>
    </location>
</feature>
<dbReference type="PANTHER" id="PTHR28027">
    <property type="entry name" value="TRANSCRIPTIONAL REGULATOR MIT1"/>
    <property type="match status" value="1"/>
</dbReference>
<dbReference type="GO" id="GO:0003677">
    <property type="term" value="F:DNA binding"/>
    <property type="evidence" value="ECO:0007669"/>
    <property type="project" value="TreeGrafter"/>
</dbReference>
<comment type="caution">
    <text evidence="2">The sequence shown here is derived from an EMBL/GenBank/DDBJ whole genome shotgun (WGS) entry which is preliminary data.</text>
</comment>
<feature type="region of interest" description="Disordered" evidence="1">
    <location>
        <begin position="372"/>
        <end position="438"/>
    </location>
</feature>
<keyword evidence="3" id="KW-1185">Reference proteome</keyword>
<dbReference type="Proteomes" id="UP000644660">
    <property type="component" value="Unassembled WGS sequence"/>
</dbReference>
<dbReference type="PANTHER" id="PTHR28027:SF2">
    <property type="entry name" value="TRANSCRIPTIONAL REGULATOR MIT1"/>
    <property type="match status" value="1"/>
</dbReference>
<name>A0A8H2ZJX2_9SACH</name>
<feature type="compositionally biased region" description="Low complexity" evidence="1">
    <location>
        <begin position="372"/>
        <end position="419"/>
    </location>
</feature>
<dbReference type="GeneID" id="64859459"/>
<feature type="region of interest" description="Disordered" evidence="1">
    <location>
        <begin position="564"/>
        <end position="591"/>
    </location>
</feature>
<dbReference type="OrthoDB" id="5572844at2759"/>
<dbReference type="RefSeq" id="XP_041408227.1">
    <property type="nucleotide sequence ID" value="XM_041552293.1"/>
</dbReference>
<accession>A0A8H2ZJX2</accession>
<feature type="region of interest" description="Disordered" evidence="1">
    <location>
        <begin position="262"/>
        <end position="305"/>
    </location>
</feature>
<gene>
    <name evidence="2" type="ORF">KABA2_09S03432</name>
</gene>
<dbReference type="EMBL" id="CAEFZW010000009">
    <property type="protein sequence ID" value="CAB4256383.1"/>
    <property type="molecule type" value="Genomic_DNA"/>
</dbReference>
<feature type="compositionally biased region" description="Polar residues" evidence="1">
    <location>
        <begin position="420"/>
        <end position="429"/>
    </location>
</feature>
<sequence length="591" mass="67008">MDIEPTFRGYIQNELDALLIFQAVLDSRLNHVPRRPYEIERPYLIISGNIFVFIEEVSGIKRWTDGITWSPSRISGKFLIYKELDRSYNNTSMFPQSSHINRHPHQMIPQTQSQQQHPQTQSLVSGNGNPYPQSNYPIQQFSKYTGFVKKTISMKLQTNDKEKVQQHFHIVSYYLEDDINFHRLKRPSESPFFNDIKPSKELIQALDSSNLGAINGSTIPSSTNNQQIYPYINERKPISEEISVPTNQNPTYHQQLYGAPQTQMWNPQNNNSNNNTNGNNTPINNNSSNNINTNNSGGSDNNSNVRLAFPPGMPNPNTLYPMPYGQQQQIGQNRMMVNNPYQVYYAAIPPSMGVSHIQKFPISLNQQIASDVNNVNNNNNNNNSNHSNNNNDNNINHHNNNTNNSNNSNNDGNVNINNNGMYQQNMDHSQQQQQQQQQPYPINLVPSANNENNIHTQQFYPPLTTNHVQGYPTYYGQGPVLPNNETIYGNNDVNSEKLRNSYLADNSNTSTNNTNNRADPMNIPVITTARLNNTLTGQTVTDSPYESPLVPLTHKAINTTNNAVPSSIASSSFHRNQRQQQQQRHPGGPYV</sequence>
<evidence type="ECO:0000256" key="1">
    <source>
        <dbReference type="SAM" id="MobiDB-lite"/>
    </source>
</evidence>
<protein>
    <submittedName>
        <fullName evidence="2">Uncharacterized protein</fullName>
    </submittedName>
</protein>
<evidence type="ECO:0000313" key="2">
    <source>
        <dbReference type="EMBL" id="CAB4256383.1"/>
    </source>
</evidence>
<reference evidence="2 3" key="1">
    <citation type="submission" date="2020-05" db="EMBL/GenBank/DDBJ databases">
        <authorList>
            <person name="Casaregola S."/>
            <person name="Devillers H."/>
            <person name="Grondin C."/>
        </authorList>
    </citation>
    <scope>NUCLEOTIDE SEQUENCE [LARGE SCALE GENOMIC DNA]</scope>
    <source>
        <strain evidence="2 3">CLIB 1767</strain>
    </source>
</reference>
<dbReference type="InterPro" id="IPR018608">
    <property type="entry name" value="Gti1/Pac2"/>
</dbReference>
<dbReference type="AlphaFoldDB" id="A0A8H2ZJX2"/>
<dbReference type="Pfam" id="PF09729">
    <property type="entry name" value="Gti1_Pac2"/>
    <property type="match status" value="1"/>
</dbReference>
<proteinExistence type="predicted"/>